<reference evidence="1 2" key="1">
    <citation type="journal article" date="2019" name="Int. J. Syst. Evol. Microbiol.">
        <title>The Global Catalogue of Microorganisms (GCM) 10K type strain sequencing project: providing services to taxonomists for standard genome sequencing and annotation.</title>
        <authorList>
            <consortium name="The Broad Institute Genomics Platform"/>
            <consortium name="The Broad Institute Genome Sequencing Center for Infectious Disease"/>
            <person name="Wu L."/>
            <person name="Ma J."/>
        </authorList>
    </citation>
    <scope>NUCLEOTIDE SEQUENCE [LARGE SCALE GENOMIC DNA]</scope>
    <source>
        <strain evidence="1 2">JCM 16083</strain>
    </source>
</reference>
<keyword evidence="2" id="KW-1185">Reference proteome</keyword>
<proteinExistence type="predicted"/>
<accession>A0ABN1MSX3</accession>
<dbReference type="EMBL" id="BAAAFH010000022">
    <property type="protein sequence ID" value="GAA0876365.1"/>
    <property type="molecule type" value="Genomic_DNA"/>
</dbReference>
<evidence type="ECO:0000313" key="2">
    <source>
        <dbReference type="Proteomes" id="UP001501126"/>
    </source>
</evidence>
<name>A0ABN1MSX3_9FLAO</name>
<comment type="caution">
    <text evidence="1">The sequence shown here is derived from an EMBL/GenBank/DDBJ whole genome shotgun (WGS) entry which is preliminary data.</text>
</comment>
<protein>
    <recommendedName>
        <fullName evidence="3">DUF4136 domain-containing protein</fullName>
    </recommendedName>
</protein>
<evidence type="ECO:0000313" key="1">
    <source>
        <dbReference type="EMBL" id="GAA0876365.1"/>
    </source>
</evidence>
<dbReference type="Proteomes" id="UP001501126">
    <property type="component" value="Unassembled WGS sequence"/>
</dbReference>
<evidence type="ECO:0008006" key="3">
    <source>
        <dbReference type="Google" id="ProtNLM"/>
    </source>
</evidence>
<gene>
    <name evidence="1" type="ORF">GCM10009118_27750</name>
</gene>
<sequence>MLLLTIINLVLTHKQINRPSFAEKRRMKRILILGFVAAVLVSCSGIRYKMTLTEDELSKFSYDKEYIYYNSEKVAKFGYIEYEYDRGYKVLEISFEQLRPGLDDFTDKIVEFIRYKNPNAKVEVKIPQFPFENEIGNEKGE</sequence>
<organism evidence="1 2">
    <name type="scientific">Wandonia haliotis</name>
    <dbReference type="NCBI Taxonomy" id="574963"/>
    <lineage>
        <taxon>Bacteria</taxon>
        <taxon>Pseudomonadati</taxon>
        <taxon>Bacteroidota</taxon>
        <taxon>Flavobacteriia</taxon>
        <taxon>Flavobacteriales</taxon>
        <taxon>Crocinitomicaceae</taxon>
        <taxon>Wandonia</taxon>
    </lineage>
</organism>